<feature type="domain" description="SHSP" evidence="4">
    <location>
        <begin position="45"/>
        <end position="157"/>
    </location>
</feature>
<comment type="caution">
    <text evidence="5">The sequence shown here is derived from an EMBL/GenBank/DDBJ whole genome shotgun (WGS) entry which is preliminary data.</text>
</comment>
<proteinExistence type="inferred from homology"/>
<dbReference type="EMBL" id="CM004395">
    <property type="protein sequence ID" value="OAY41408.1"/>
    <property type="molecule type" value="Genomic_DNA"/>
</dbReference>
<dbReference type="PANTHER" id="PTHR11527">
    <property type="entry name" value="HEAT-SHOCK PROTEIN 20 FAMILY MEMBER"/>
    <property type="match status" value="1"/>
</dbReference>
<protein>
    <recommendedName>
        <fullName evidence="4">SHSP domain-containing protein</fullName>
    </recommendedName>
</protein>
<keyword evidence="1" id="KW-0346">Stress response</keyword>
<dbReference type="PROSITE" id="PS01031">
    <property type="entry name" value="SHSP"/>
    <property type="match status" value="1"/>
</dbReference>
<organism evidence="5 6">
    <name type="scientific">Manihot esculenta</name>
    <name type="common">Cassava</name>
    <name type="synonym">Jatropha manihot</name>
    <dbReference type="NCBI Taxonomy" id="3983"/>
    <lineage>
        <taxon>Eukaryota</taxon>
        <taxon>Viridiplantae</taxon>
        <taxon>Streptophyta</taxon>
        <taxon>Embryophyta</taxon>
        <taxon>Tracheophyta</taxon>
        <taxon>Spermatophyta</taxon>
        <taxon>Magnoliopsida</taxon>
        <taxon>eudicotyledons</taxon>
        <taxon>Gunneridae</taxon>
        <taxon>Pentapetalae</taxon>
        <taxon>rosids</taxon>
        <taxon>fabids</taxon>
        <taxon>Malpighiales</taxon>
        <taxon>Euphorbiaceae</taxon>
        <taxon>Crotonoideae</taxon>
        <taxon>Manihoteae</taxon>
        <taxon>Manihot</taxon>
    </lineage>
</organism>
<dbReference type="Gramene" id="Manes.09G099300.1.v8.1">
    <property type="protein sequence ID" value="Manes.09G099300.1.v8.1.CDS.1"/>
    <property type="gene ID" value="Manes.09G099300.v8.1"/>
</dbReference>
<dbReference type="GO" id="GO:0006457">
    <property type="term" value="P:protein folding"/>
    <property type="evidence" value="ECO:0000318"/>
    <property type="project" value="GO_Central"/>
</dbReference>
<dbReference type="Pfam" id="PF00011">
    <property type="entry name" value="HSP20"/>
    <property type="match status" value="1"/>
</dbReference>
<name>A0A2C9VBP4_MANES</name>
<dbReference type="OrthoDB" id="889519at2759"/>
<sequence>MSTISRKVYRAYDPQSFDVWDPYHHGFHYGGTTLHAPHSSAYTHEAAPFANAKIEWKENPEAFVVKADLPGLKKEEVKVELEEGNLLCISGERKIEKEERVDNWYHVERSRGRFVQRFRLPENVKADQMKACMENGVLTVTVPKMEKICHSRPIRIF</sequence>
<evidence type="ECO:0000259" key="4">
    <source>
        <dbReference type="PROSITE" id="PS01031"/>
    </source>
</evidence>
<dbReference type="GO" id="GO:0009651">
    <property type="term" value="P:response to salt stress"/>
    <property type="evidence" value="ECO:0000318"/>
    <property type="project" value="GO_Central"/>
</dbReference>
<dbReference type="InterPro" id="IPR008978">
    <property type="entry name" value="HSP20-like_chaperone"/>
</dbReference>
<dbReference type="GO" id="GO:0042542">
    <property type="term" value="P:response to hydrogen peroxide"/>
    <property type="evidence" value="ECO:0000318"/>
    <property type="project" value="GO_Central"/>
</dbReference>
<dbReference type="GO" id="GO:0051259">
    <property type="term" value="P:protein complex oligomerization"/>
    <property type="evidence" value="ECO:0000318"/>
    <property type="project" value="GO_Central"/>
</dbReference>
<evidence type="ECO:0000256" key="2">
    <source>
        <dbReference type="PROSITE-ProRule" id="PRU00285"/>
    </source>
</evidence>
<dbReference type="Gene3D" id="2.60.40.790">
    <property type="match status" value="1"/>
</dbReference>
<dbReference type="InterPro" id="IPR002068">
    <property type="entry name" value="A-crystallin/Hsp20_dom"/>
</dbReference>
<comment type="similarity">
    <text evidence="2 3">Belongs to the small heat shock protein (HSP20) family.</text>
</comment>
<dbReference type="CDD" id="cd06472">
    <property type="entry name" value="ACD_ScHsp26_like"/>
    <property type="match status" value="1"/>
</dbReference>
<evidence type="ECO:0000256" key="1">
    <source>
        <dbReference type="ARBA" id="ARBA00023016"/>
    </source>
</evidence>
<dbReference type="GO" id="GO:0051082">
    <property type="term" value="F:unfolded protein binding"/>
    <property type="evidence" value="ECO:0000318"/>
    <property type="project" value="GO_Central"/>
</dbReference>
<dbReference type="SUPFAM" id="SSF49764">
    <property type="entry name" value="HSP20-like chaperones"/>
    <property type="match status" value="1"/>
</dbReference>
<dbReference type="AlphaFoldDB" id="A0A2C9VBP4"/>
<gene>
    <name evidence="5" type="ORF">MANES_09G099300v8</name>
</gene>
<evidence type="ECO:0000256" key="3">
    <source>
        <dbReference type="RuleBase" id="RU003616"/>
    </source>
</evidence>
<reference evidence="6" key="1">
    <citation type="journal article" date="2016" name="Nat. Biotechnol.">
        <title>Sequencing wild and cultivated cassava and related species reveals extensive interspecific hybridization and genetic diversity.</title>
        <authorList>
            <person name="Bredeson J.V."/>
            <person name="Lyons J.B."/>
            <person name="Prochnik S.E."/>
            <person name="Wu G.A."/>
            <person name="Ha C.M."/>
            <person name="Edsinger-Gonzales E."/>
            <person name="Grimwood J."/>
            <person name="Schmutz J."/>
            <person name="Rabbi I.Y."/>
            <person name="Egesi C."/>
            <person name="Nauluvula P."/>
            <person name="Lebot V."/>
            <person name="Ndunguru J."/>
            <person name="Mkamilo G."/>
            <person name="Bart R.S."/>
            <person name="Setter T.L."/>
            <person name="Gleadow R.M."/>
            <person name="Kulakow P."/>
            <person name="Ferguson M.E."/>
            <person name="Rounsley S."/>
            <person name="Rokhsar D.S."/>
        </authorList>
    </citation>
    <scope>NUCLEOTIDE SEQUENCE [LARGE SCALE GENOMIC DNA]</scope>
    <source>
        <strain evidence="6">cv. AM560-2</strain>
    </source>
</reference>
<dbReference type="Proteomes" id="UP000091857">
    <property type="component" value="Chromosome 9"/>
</dbReference>
<dbReference type="GO" id="GO:0009408">
    <property type="term" value="P:response to heat"/>
    <property type="evidence" value="ECO:0000318"/>
    <property type="project" value="GO_Central"/>
</dbReference>
<accession>A0A2C9VBP4</accession>
<evidence type="ECO:0000313" key="6">
    <source>
        <dbReference type="Proteomes" id="UP000091857"/>
    </source>
</evidence>
<evidence type="ECO:0000313" key="5">
    <source>
        <dbReference type="EMBL" id="OAY41408.1"/>
    </source>
</evidence>
<keyword evidence="6" id="KW-1185">Reference proteome</keyword>
<dbReference type="InterPro" id="IPR031107">
    <property type="entry name" value="Small_HSP"/>
</dbReference>